<dbReference type="CDD" id="cd02440">
    <property type="entry name" value="AdoMet_MTases"/>
    <property type="match status" value="1"/>
</dbReference>
<dbReference type="Gene3D" id="3.40.50.150">
    <property type="entry name" value="Vaccinia Virus protein VP39"/>
    <property type="match status" value="1"/>
</dbReference>
<keyword evidence="2" id="KW-1185">Reference proteome</keyword>
<dbReference type="PANTHER" id="PTHR43667">
    <property type="entry name" value="CYCLOPROPANE-FATTY-ACYL-PHOSPHOLIPID SYNTHASE"/>
    <property type="match status" value="1"/>
</dbReference>
<sequence length="426" mass="48615">MTAVIEGARSLLSSYVETLFVSSLRRNIVYGDIHLTIHDVNPSTKPQVLHICSKAHPENEKSPQPSTTVVIRNKQDFWLRLCQNVDIGFAEAYMSHEVECEDLVQLFKIYIRNWDQLQGLSSLMQLPVRIWTQLLRKINTENHALANASFHYDTSNAMFQAFLSDDMCYSCPIWSSSAPEEPLEAAQRRKVHAIISRAQIQASHHILDIGGGWGFLAMEAVRLTGCRVTAITLSEEQKQLAEKQIKARGYDDRIRFQLCDYRKTPRPVGGWFDRIVSVEMIEAVGKEFLEEFFGVLSDLLHPEEGRVVIQGITFAENLHAQPKYLDNFLDKYIFPGGYLPSVSELVSCVTTGSARTLEVNSIDNIGPHYTKALRLWREKFIANWDSIKASHVQKYGQRSEEELEAFRRRWIVGVFPLTDCICVKTC</sequence>
<comment type="caution">
    <text evidence="1">The sequence shown here is derived from an EMBL/GenBank/DDBJ whole genome shotgun (WGS) entry which is preliminary data.</text>
</comment>
<organism evidence="1 2">
    <name type="scientific">Aspergillus nanangensis</name>
    <dbReference type="NCBI Taxonomy" id="2582783"/>
    <lineage>
        <taxon>Eukaryota</taxon>
        <taxon>Fungi</taxon>
        <taxon>Dikarya</taxon>
        <taxon>Ascomycota</taxon>
        <taxon>Pezizomycotina</taxon>
        <taxon>Eurotiomycetes</taxon>
        <taxon>Eurotiomycetidae</taxon>
        <taxon>Eurotiales</taxon>
        <taxon>Aspergillaceae</taxon>
        <taxon>Aspergillus</taxon>
        <taxon>Aspergillus subgen. Circumdati</taxon>
    </lineage>
</organism>
<accession>A0AAD4GS42</accession>
<evidence type="ECO:0000313" key="1">
    <source>
        <dbReference type="EMBL" id="KAF9886003.1"/>
    </source>
</evidence>
<dbReference type="AlphaFoldDB" id="A0AAD4GS42"/>
<dbReference type="EMBL" id="VCAU01000085">
    <property type="protein sequence ID" value="KAF9886003.1"/>
    <property type="molecule type" value="Genomic_DNA"/>
</dbReference>
<protein>
    <recommendedName>
        <fullName evidence="3">Cyclopropane-fatty-acyl-phospholipid synthase</fullName>
    </recommendedName>
</protein>
<reference evidence="1" key="1">
    <citation type="journal article" date="2019" name="Beilstein J. Org. Chem.">
        <title>Nanangenines: drimane sesquiterpenoids as the dominant metabolite cohort of a novel Australian fungus, Aspergillus nanangensis.</title>
        <authorList>
            <person name="Lacey H.J."/>
            <person name="Gilchrist C.L.M."/>
            <person name="Crombie A."/>
            <person name="Kalaitzis J.A."/>
            <person name="Vuong D."/>
            <person name="Rutledge P.J."/>
            <person name="Turner P."/>
            <person name="Pitt J.I."/>
            <person name="Lacey E."/>
            <person name="Chooi Y.H."/>
            <person name="Piggott A.M."/>
        </authorList>
    </citation>
    <scope>NUCLEOTIDE SEQUENCE</scope>
    <source>
        <strain evidence="1">MST-FP2251</strain>
    </source>
</reference>
<name>A0AAD4GS42_ASPNN</name>
<dbReference type="InterPro" id="IPR050723">
    <property type="entry name" value="CFA/CMAS"/>
</dbReference>
<proteinExistence type="predicted"/>
<dbReference type="PANTHER" id="PTHR43667:SF2">
    <property type="entry name" value="FATTY ACID C-METHYL TRANSFERASE"/>
    <property type="match status" value="1"/>
</dbReference>
<dbReference type="Pfam" id="PF02353">
    <property type="entry name" value="CMAS"/>
    <property type="match status" value="1"/>
</dbReference>
<gene>
    <name evidence="1" type="ORF">FE257_012184</name>
</gene>
<dbReference type="SUPFAM" id="SSF53335">
    <property type="entry name" value="S-adenosyl-L-methionine-dependent methyltransferases"/>
    <property type="match status" value="1"/>
</dbReference>
<reference evidence="1" key="2">
    <citation type="submission" date="2020-02" db="EMBL/GenBank/DDBJ databases">
        <authorList>
            <person name="Gilchrist C.L.M."/>
            <person name="Chooi Y.-H."/>
        </authorList>
    </citation>
    <scope>NUCLEOTIDE SEQUENCE</scope>
    <source>
        <strain evidence="1">MST-FP2251</strain>
    </source>
</reference>
<evidence type="ECO:0000313" key="2">
    <source>
        <dbReference type="Proteomes" id="UP001194746"/>
    </source>
</evidence>
<dbReference type="Proteomes" id="UP001194746">
    <property type="component" value="Unassembled WGS sequence"/>
</dbReference>
<dbReference type="InterPro" id="IPR029063">
    <property type="entry name" value="SAM-dependent_MTases_sf"/>
</dbReference>
<evidence type="ECO:0008006" key="3">
    <source>
        <dbReference type="Google" id="ProtNLM"/>
    </source>
</evidence>